<keyword evidence="3" id="KW-0732">Signal</keyword>
<protein>
    <submittedName>
        <fullName evidence="4">Uncharacterized protein</fullName>
    </submittedName>
</protein>
<keyword evidence="5" id="KW-1185">Reference proteome</keyword>
<dbReference type="Proteomes" id="UP000613580">
    <property type="component" value="Unassembled WGS sequence"/>
</dbReference>
<accession>A0A8H6W5E4</accession>
<reference evidence="4" key="1">
    <citation type="submission" date="2020-05" db="EMBL/GenBank/DDBJ databases">
        <title>Mycena genomes resolve the evolution of fungal bioluminescence.</title>
        <authorList>
            <person name="Tsai I.J."/>
        </authorList>
    </citation>
    <scope>NUCLEOTIDE SEQUENCE</scope>
    <source>
        <strain evidence="4">110903Hualien_Pintung</strain>
    </source>
</reference>
<feature type="chain" id="PRO_5034136066" evidence="3">
    <location>
        <begin position="27"/>
        <end position="243"/>
    </location>
</feature>
<keyword evidence="2" id="KW-1133">Transmembrane helix</keyword>
<evidence type="ECO:0000313" key="4">
    <source>
        <dbReference type="EMBL" id="KAF7302403.1"/>
    </source>
</evidence>
<dbReference type="EMBL" id="JACAZE010000012">
    <property type="protein sequence ID" value="KAF7302403.1"/>
    <property type="molecule type" value="Genomic_DNA"/>
</dbReference>
<gene>
    <name evidence="4" type="ORF">HMN09_00874000</name>
</gene>
<feature type="compositionally biased region" description="Low complexity" evidence="1">
    <location>
        <begin position="173"/>
        <end position="184"/>
    </location>
</feature>
<comment type="caution">
    <text evidence="4">The sequence shown here is derived from an EMBL/GenBank/DDBJ whole genome shotgun (WGS) entry which is preliminary data.</text>
</comment>
<feature type="signal peptide" evidence="3">
    <location>
        <begin position="1"/>
        <end position="26"/>
    </location>
</feature>
<feature type="transmembrane region" description="Helical" evidence="2">
    <location>
        <begin position="50"/>
        <end position="75"/>
    </location>
</feature>
<dbReference type="AlphaFoldDB" id="A0A8H6W5E4"/>
<name>A0A8H6W5E4_MYCCL</name>
<evidence type="ECO:0000256" key="2">
    <source>
        <dbReference type="SAM" id="Phobius"/>
    </source>
</evidence>
<organism evidence="4 5">
    <name type="scientific">Mycena chlorophos</name>
    <name type="common">Agaric fungus</name>
    <name type="synonym">Agaricus chlorophos</name>
    <dbReference type="NCBI Taxonomy" id="658473"/>
    <lineage>
        <taxon>Eukaryota</taxon>
        <taxon>Fungi</taxon>
        <taxon>Dikarya</taxon>
        <taxon>Basidiomycota</taxon>
        <taxon>Agaricomycotina</taxon>
        <taxon>Agaricomycetes</taxon>
        <taxon>Agaricomycetidae</taxon>
        <taxon>Agaricales</taxon>
        <taxon>Marasmiineae</taxon>
        <taxon>Mycenaceae</taxon>
        <taxon>Mycena</taxon>
    </lineage>
</organism>
<proteinExistence type="predicted"/>
<dbReference type="OrthoDB" id="3050371at2759"/>
<evidence type="ECO:0000256" key="3">
    <source>
        <dbReference type="SAM" id="SignalP"/>
    </source>
</evidence>
<evidence type="ECO:0000256" key="1">
    <source>
        <dbReference type="SAM" id="MobiDB-lite"/>
    </source>
</evidence>
<evidence type="ECO:0000313" key="5">
    <source>
        <dbReference type="Proteomes" id="UP000613580"/>
    </source>
</evidence>
<feature type="region of interest" description="Disordered" evidence="1">
    <location>
        <begin position="163"/>
        <end position="212"/>
    </location>
</feature>
<keyword evidence="2" id="KW-0812">Transmembrane</keyword>
<keyword evidence="2" id="KW-0472">Membrane</keyword>
<sequence>MSSMSSSCWNALTAFLVMSLVDSSAAAAVPVLRPRERFPALESRQPVRGLGMEIADLVIIGVFLVTIPLAIALILRWRAGRLARSWTTVKEANLEDDTRTLRESETGSISERFRRTSWAWFLRRQSNGSDENPSSLERSYTSSTQALYISNQERRAQKKAAEIEGEAERKRQSAQTQSTARTSTMTVVGDSPSTSRPGSVMWGKENKVVPPMPPMPPPALVYKEAINGIDECGPSQPAAAARA</sequence>